<gene>
    <name evidence="3" type="ORF">EB796_020224</name>
</gene>
<dbReference type="Proteomes" id="UP000593567">
    <property type="component" value="Unassembled WGS sequence"/>
</dbReference>
<dbReference type="AlphaFoldDB" id="A0A7J7J6D1"/>
<dbReference type="PROSITE" id="PS00028">
    <property type="entry name" value="ZINC_FINGER_C2H2_1"/>
    <property type="match status" value="1"/>
</dbReference>
<proteinExistence type="predicted"/>
<dbReference type="SUPFAM" id="SSF57667">
    <property type="entry name" value="beta-beta-alpha zinc fingers"/>
    <property type="match status" value="1"/>
</dbReference>
<name>A0A7J7J6D1_BUGNE</name>
<dbReference type="InterPro" id="IPR013087">
    <property type="entry name" value="Znf_C2H2_type"/>
</dbReference>
<organism evidence="3 4">
    <name type="scientific">Bugula neritina</name>
    <name type="common">Brown bryozoan</name>
    <name type="synonym">Sertularia neritina</name>
    <dbReference type="NCBI Taxonomy" id="10212"/>
    <lineage>
        <taxon>Eukaryota</taxon>
        <taxon>Metazoa</taxon>
        <taxon>Spiralia</taxon>
        <taxon>Lophotrochozoa</taxon>
        <taxon>Bryozoa</taxon>
        <taxon>Gymnolaemata</taxon>
        <taxon>Cheilostomatida</taxon>
        <taxon>Flustrina</taxon>
        <taxon>Buguloidea</taxon>
        <taxon>Bugulidae</taxon>
        <taxon>Bugula</taxon>
    </lineage>
</organism>
<protein>
    <recommendedName>
        <fullName evidence="2">C2H2-type domain-containing protein</fullName>
    </recommendedName>
</protein>
<dbReference type="PROSITE" id="PS50157">
    <property type="entry name" value="ZINC_FINGER_C2H2_2"/>
    <property type="match status" value="1"/>
</dbReference>
<reference evidence="3" key="1">
    <citation type="submission" date="2020-06" db="EMBL/GenBank/DDBJ databases">
        <title>Draft genome of Bugula neritina, a colonial animal packing powerful symbionts and potential medicines.</title>
        <authorList>
            <person name="Rayko M."/>
        </authorList>
    </citation>
    <scope>NUCLEOTIDE SEQUENCE [LARGE SCALE GENOMIC DNA]</scope>
    <source>
        <strain evidence="3">Kwan_BN1</strain>
    </source>
</reference>
<dbReference type="Gene3D" id="3.30.160.60">
    <property type="entry name" value="Classic Zinc Finger"/>
    <property type="match status" value="1"/>
</dbReference>
<dbReference type="InterPro" id="IPR036236">
    <property type="entry name" value="Znf_C2H2_sf"/>
</dbReference>
<keyword evidence="1" id="KW-0479">Metal-binding</keyword>
<evidence type="ECO:0000313" key="4">
    <source>
        <dbReference type="Proteomes" id="UP000593567"/>
    </source>
</evidence>
<sequence length="108" mass="12246">MFSLTADGQKQYACTLCDHTSFSLYSFTDHMLTHSTVYPYGCNSCSLRFTTNIQLSRHAAQHKKNEKPRHETVVKKPSLPSTNLFILALNAITKVKGVMGWYFMPPNT</sequence>
<keyword evidence="1" id="KW-0863">Zinc-finger</keyword>
<evidence type="ECO:0000313" key="3">
    <source>
        <dbReference type="EMBL" id="KAF6021467.1"/>
    </source>
</evidence>
<dbReference type="OrthoDB" id="40579at2759"/>
<feature type="domain" description="C2H2-type" evidence="2">
    <location>
        <begin position="40"/>
        <end position="68"/>
    </location>
</feature>
<keyword evidence="4" id="KW-1185">Reference proteome</keyword>
<accession>A0A7J7J6D1</accession>
<dbReference type="SMART" id="SM00355">
    <property type="entry name" value="ZnF_C2H2"/>
    <property type="match status" value="2"/>
</dbReference>
<dbReference type="GO" id="GO:0008270">
    <property type="term" value="F:zinc ion binding"/>
    <property type="evidence" value="ECO:0007669"/>
    <property type="project" value="UniProtKB-KW"/>
</dbReference>
<evidence type="ECO:0000256" key="1">
    <source>
        <dbReference type="PROSITE-ProRule" id="PRU00042"/>
    </source>
</evidence>
<evidence type="ECO:0000259" key="2">
    <source>
        <dbReference type="PROSITE" id="PS50157"/>
    </source>
</evidence>
<keyword evidence="1" id="KW-0862">Zinc</keyword>
<dbReference type="EMBL" id="VXIV02003030">
    <property type="protein sequence ID" value="KAF6021467.1"/>
    <property type="molecule type" value="Genomic_DNA"/>
</dbReference>
<comment type="caution">
    <text evidence="3">The sequence shown here is derived from an EMBL/GenBank/DDBJ whole genome shotgun (WGS) entry which is preliminary data.</text>
</comment>